<dbReference type="AlphaFoldDB" id="A0A2P5CYW5"/>
<dbReference type="Proteomes" id="UP000237105">
    <property type="component" value="Unassembled WGS sequence"/>
</dbReference>
<evidence type="ECO:0000313" key="3">
    <source>
        <dbReference type="Proteomes" id="UP000237105"/>
    </source>
</evidence>
<proteinExistence type="predicted"/>
<sequence>MGFKGDQYTWWNKQYGTSSVMERLDRILCTLNCCTMFSMLLSTTLFVKIGSLKDFDKLHSELGLIRRNLSLPDAAERLKVTEDKINKILQDQEIYWKQRLRASWLKWGDHNTRFFHCKASQRKSRNKIRGLIDNNGIWRDEKREIEAVVVDYFQTIFTTEVVEPQEQHAVLDSVEPIITNDVNEALVKEFSASELAQALHQMHPTKAPGPGGICPPSSIRNIGIS</sequence>
<evidence type="ECO:0000313" key="2">
    <source>
        <dbReference type="EMBL" id="PON66242.1"/>
    </source>
</evidence>
<feature type="region of interest" description="Disordered" evidence="1">
    <location>
        <begin position="204"/>
        <end position="225"/>
    </location>
</feature>
<evidence type="ECO:0000256" key="1">
    <source>
        <dbReference type="SAM" id="MobiDB-lite"/>
    </source>
</evidence>
<gene>
    <name evidence="2" type="ORF">PanWU01x14_111080</name>
</gene>
<keyword evidence="3" id="KW-1185">Reference proteome</keyword>
<reference evidence="3" key="1">
    <citation type="submission" date="2016-06" db="EMBL/GenBank/DDBJ databases">
        <title>Parallel loss of symbiosis genes in relatives of nitrogen-fixing non-legume Parasponia.</title>
        <authorList>
            <person name="Van Velzen R."/>
            <person name="Holmer R."/>
            <person name="Bu F."/>
            <person name="Rutten L."/>
            <person name="Van Zeijl A."/>
            <person name="Liu W."/>
            <person name="Santuari L."/>
            <person name="Cao Q."/>
            <person name="Sharma T."/>
            <person name="Shen D."/>
            <person name="Roswanjaya Y."/>
            <person name="Wardhani T."/>
            <person name="Kalhor M.S."/>
            <person name="Jansen J."/>
            <person name="Van den Hoogen J."/>
            <person name="Gungor B."/>
            <person name="Hartog M."/>
            <person name="Hontelez J."/>
            <person name="Verver J."/>
            <person name="Yang W.-C."/>
            <person name="Schijlen E."/>
            <person name="Repin R."/>
            <person name="Schilthuizen M."/>
            <person name="Schranz E."/>
            <person name="Heidstra R."/>
            <person name="Miyata K."/>
            <person name="Fedorova E."/>
            <person name="Kohlen W."/>
            <person name="Bisseling T."/>
            <person name="Smit S."/>
            <person name="Geurts R."/>
        </authorList>
    </citation>
    <scope>NUCLEOTIDE SEQUENCE [LARGE SCALE GENOMIC DNA]</scope>
    <source>
        <strain evidence="3">cv. WU1-14</strain>
    </source>
</reference>
<dbReference type="STRING" id="3476.A0A2P5CYW5"/>
<organism evidence="2 3">
    <name type="scientific">Parasponia andersonii</name>
    <name type="common">Sponia andersonii</name>
    <dbReference type="NCBI Taxonomy" id="3476"/>
    <lineage>
        <taxon>Eukaryota</taxon>
        <taxon>Viridiplantae</taxon>
        <taxon>Streptophyta</taxon>
        <taxon>Embryophyta</taxon>
        <taxon>Tracheophyta</taxon>
        <taxon>Spermatophyta</taxon>
        <taxon>Magnoliopsida</taxon>
        <taxon>eudicotyledons</taxon>
        <taxon>Gunneridae</taxon>
        <taxon>Pentapetalae</taxon>
        <taxon>rosids</taxon>
        <taxon>fabids</taxon>
        <taxon>Rosales</taxon>
        <taxon>Cannabaceae</taxon>
        <taxon>Parasponia</taxon>
    </lineage>
</organism>
<name>A0A2P5CYW5_PARAD</name>
<accession>A0A2P5CYW5</accession>
<comment type="caution">
    <text evidence="2">The sequence shown here is derived from an EMBL/GenBank/DDBJ whole genome shotgun (WGS) entry which is preliminary data.</text>
</comment>
<dbReference type="OrthoDB" id="1113909at2759"/>
<protein>
    <submittedName>
        <fullName evidence="2">Uncharacterized protein</fullName>
    </submittedName>
</protein>
<dbReference type="EMBL" id="JXTB01000081">
    <property type="protein sequence ID" value="PON66242.1"/>
    <property type="molecule type" value="Genomic_DNA"/>
</dbReference>